<dbReference type="Proteomes" id="UP000255169">
    <property type="component" value="Unassembled WGS sequence"/>
</dbReference>
<dbReference type="PANTHER" id="PTHR34597:SF3">
    <property type="entry name" value="OUTER MEMBRANE TRANSPORTER CDIB"/>
    <property type="match status" value="1"/>
</dbReference>
<dbReference type="GO" id="GO:0008320">
    <property type="term" value="F:protein transmembrane transporter activity"/>
    <property type="evidence" value="ECO:0007669"/>
    <property type="project" value="TreeGrafter"/>
</dbReference>
<dbReference type="RefSeq" id="WP_004721213.1">
    <property type="nucleotide sequence ID" value="NZ_CCYO01000033.1"/>
</dbReference>
<dbReference type="GeneID" id="66879312"/>
<evidence type="ECO:0000313" key="9">
    <source>
        <dbReference type="Proteomes" id="UP000255169"/>
    </source>
</evidence>
<feature type="domain" description="ShlB POTRA" evidence="6">
    <location>
        <begin position="131"/>
        <end position="178"/>
    </location>
</feature>
<evidence type="ECO:0000259" key="5">
    <source>
        <dbReference type="Pfam" id="PF08479"/>
    </source>
</evidence>
<dbReference type="Pfam" id="PF08479">
    <property type="entry name" value="POTRA_2"/>
    <property type="match status" value="1"/>
</dbReference>
<dbReference type="EMBL" id="UHJG01000001">
    <property type="protein sequence ID" value="SUP99297.1"/>
    <property type="molecule type" value="Genomic_DNA"/>
</dbReference>
<accession>A0A0A8VHB6</accession>
<dbReference type="EMBL" id="LN681231">
    <property type="protein sequence ID" value="CEK27364.1"/>
    <property type="molecule type" value="Genomic_DNA"/>
</dbReference>
<proteinExistence type="predicted"/>
<dbReference type="Pfam" id="PF03865">
    <property type="entry name" value="ShlB"/>
    <property type="match status" value="1"/>
</dbReference>
<protein>
    <submittedName>
        <fullName evidence="7">Channel-forming transporter/cytolysins activator of TpsB family</fullName>
    </submittedName>
    <submittedName>
        <fullName evidence="8">Hemolysin activator HlyB domain-containing protein</fullName>
    </submittedName>
</protein>
<dbReference type="Gene3D" id="3.10.20.310">
    <property type="entry name" value="membrane protein fhac"/>
    <property type="match status" value="1"/>
</dbReference>
<dbReference type="InterPro" id="IPR005565">
    <property type="entry name" value="Hemolysn_activator_HlyB_C"/>
</dbReference>
<dbReference type="InterPro" id="IPR027282">
    <property type="entry name" value="TPS"/>
</dbReference>
<evidence type="ECO:0000313" key="8">
    <source>
        <dbReference type="EMBL" id="SUP99297.1"/>
    </source>
</evidence>
<dbReference type="PATRIC" id="fig|29486.45.peg.198"/>
<dbReference type="KEGG" id="yrb:UGYR_00915"/>
<evidence type="ECO:0000259" key="4">
    <source>
        <dbReference type="Pfam" id="PF03865"/>
    </source>
</evidence>
<sequence>MKKIIIFLMFSHMVWATESREESYHSTQPSVNSISHIIEKSDEFETHLSPQCLNISSVYIQGNTIFSNDNLPRIIKKLNECITIEHVNKLMRDIKNKYISNGYIMVAVDTLPLNKKRELGISIIEGAVERIDGTDNRTNPHFLFPGVQGKPLRLSEIDQAIDQANRLQSNQVTLNLLPGSEQGMSIINVNNIDAKPWLLSTSVDNYGYKNVDEWQGKTSLTWDSPFKLSDLVTVNFNRTLENSKNRYKYHYTLFYSVPYGAYTFSTTLNKSQSRRYEKLKYQTIMLSNNNERYRIENKYTFHRNSQQINSASANIEHKKINAFINEAKLNINSYQNTVLELGVNHYRKIPNGGINAYLSIEKGIPWLDANRADKQNNRFLPRSDFIKNSIMLSLYRNFRLADSDYQWNSVLAGQYSHRILPGYEQLNLTERGAVRGFSRSGLTGDNGWYSRNTISRYLFIKEMVLIPRLGADAGRALQRKNKEGWRSHAGISTGVSLHYKNALFDLESSRGWHLSEKYHKKEPLQFLFRASYTF</sequence>
<keyword evidence="1" id="KW-1134">Transmembrane beta strand</keyword>
<evidence type="ECO:0000259" key="6">
    <source>
        <dbReference type="Pfam" id="PF17287"/>
    </source>
</evidence>
<dbReference type="Gene3D" id="2.40.160.50">
    <property type="entry name" value="membrane protein fhac: a member of the omp85/tpsb transporter family"/>
    <property type="match status" value="1"/>
</dbReference>
<evidence type="ECO:0000256" key="1">
    <source>
        <dbReference type="ARBA" id="ARBA00022452"/>
    </source>
</evidence>
<dbReference type="InterPro" id="IPR051544">
    <property type="entry name" value="TPS_OM_transporter"/>
</dbReference>
<keyword evidence="9" id="KW-1185">Reference proteome</keyword>
<name>A0A0A8VHB6_YERRU</name>
<reference evidence="8 9" key="2">
    <citation type="submission" date="2018-06" db="EMBL/GenBank/DDBJ databases">
        <authorList>
            <consortium name="Pathogen Informatics"/>
            <person name="Doyle S."/>
        </authorList>
    </citation>
    <scope>NUCLEOTIDE SEQUENCE [LARGE SCALE GENOMIC DNA]</scope>
    <source>
        <strain evidence="8 9">NCTC10476</strain>
    </source>
</reference>
<dbReference type="STRING" id="29486.UGYR_00915"/>
<dbReference type="GO" id="GO:0046819">
    <property type="term" value="P:protein secretion by the type V secretion system"/>
    <property type="evidence" value="ECO:0007669"/>
    <property type="project" value="TreeGrafter"/>
</dbReference>
<evidence type="ECO:0000256" key="3">
    <source>
        <dbReference type="ARBA" id="ARBA00023237"/>
    </source>
</evidence>
<gene>
    <name evidence="8" type="primary">shlB_1</name>
    <name evidence="7" type="ORF">CSF007_8050</name>
    <name evidence="8" type="ORF">NCTC10476_00525</name>
</gene>
<dbReference type="AlphaFoldDB" id="A0A0A8VHB6"/>
<feature type="domain" description="Polypeptide-transport-associated ShlB-type" evidence="5">
    <location>
        <begin position="54"/>
        <end position="126"/>
    </location>
</feature>
<dbReference type="Pfam" id="PF17287">
    <property type="entry name" value="POTRA_3"/>
    <property type="match status" value="1"/>
</dbReference>
<dbReference type="InterPro" id="IPR035251">
    <property type="entry name" value="ShlB_POTRA"/>
</dbReference>
<dbReference type="PANTHER" id="PTHR34597">
    <property type="entry name" value="SLR1661 PROTEIN"/>
    <property type="match status" value="1"/>
</dbReference>
<evidence type="ECO:0000313" key="7">
    <source>
        <dbReference type="EMBL" id="CEK27364.1"/>
    </source>
</evidence>
<dbReference type="InterPro" id="IPR013686">
    <property type="entry name" value="Polypept-transport_assoc_ShlB"/>
</dbReference>
<keyword evidence="1" id="KW-0472">Membrane</keyword>
<dbReference type="OrthoDB" id="290122at2"/>
<keyword evidence="3" id="KW-0998">Cell outer membrane</keyword>
<organism evidence="7">
    <name type="scientific">Yersinia ruckeri</name>
    <dbReference type="NCBI Taxonomy" id="29486"/>
    <lineage>
        <taxon>Bacteria</taxon>
        <taxon>Pseudomonadati</taxon>
        <taxon>Pseudomonadota</taxon>
        <taxon>Gammaproteobacteria</taxon>
        <taxon>Enterobacterales</taxon>
        <taxon>Yersiniaceae</taxon>
        <taxon>Yersinia</taxon>
    </lineage>
</organism>
<dbReference type="PIRSF" id="PIRSF029745">
    <property type="entry name" value="FhaC"/>
    <property type="match status" value="1"/>
</dbReference>
<evidence type="ECO:0000256" key="2">
    <source>
        <dbReference type="ARBA" id="ARBA00022692"/>
    </source>
</evidence>
<dbReference type="GO" id="GO:0098046">
    <property type="term" value="C:type V protein secretion system complex"/>
    <property type="evidence" value="ECO:0007669"/>
    <property type="project" value="TreeGrafter"/>
</dbReference>
<reference evidence="7" key="1">
    <citation type="journal article" date="2015" name="Genome Announc.">
        <title>Complete Genome Sequence of Yersinia ruckeri Strain CSF007-82, Etiologic Agent of Red Mouth Disease in Salmonid Fish.</title>
        <authorList>
            <person name="Nelson M.C."/>
            <person name="LaPatra S.E."/>
            <person name="Welch T.J."/>
            <person name="Graf J."/>
        </authorList>
    </citation>
    <scope>NUCLEOTIDE SEQUENCE</scope>
    <source>
        <strain evidence="7">CSF007-82</strain>
    </source>
</reference>
<feature type="domain" description="Haemolysin activator HlyB C-terminal" evidence="4">
    <location>
        <begin position="183"/>
        <end position="496"/>
    </location>
</feature>
<keyword evidence="2" id="KW-0812">Transmembrane</keyword>